<feature type="domain" description="DUF6671" evidence="1">
    <location>
        <begin position="71"/>
        <end position="286"/>
    </location>
</feature>
<evidence type="ECO:0000313" key="2">
    <source>
        <dbReference type="EMBL" id="HFH30578.1"/>
    </source>
</evidence>
<evidence type="ECO:0000259" key="1">
    <source>
        <dbReference type="Pfam" id="PF20376"/>
    </source>
</evidence>
<comment type="caution">
    <text evidence="2">The sequence shown here is derived from an EMBL/GenBank/DDBJ whole genome shotgun (WGS) entry which is preliminary data.</text>
</comment>
<dbReference type="InterPro" id="IPR046612">
    <property type="entry name" value="DUF6671"/>
</dbReference>
<dbReference type="Pfam" id="PF20376">
    <property type="entry name" value="DUF6671"/>
    <property type="match status" value="1"/>
</dbReference>
<accession>A0A7C3I5X6</accession>
<dbReference type="AlphaFoldDB" id="A0A7C3I5X6"/>
<name>A0A7C3I5X6_9SPIR</name>
<reference evidence="2" key="1">
    <citation type="journal article" date="2020" name="mSystems">
        <title>Genome- and Community-Level Interaction Insights into Carbon Utilization and Element Cycling Functions of Hydrothermarchaeota in Hydrothermal Sediment.</title>
        <authorList>
            <person name="Zhou Z."/>
            <person name="Liu Y."/>
            <person name="Xu W."/>
            <person name="Pan J."/>
            <person name="Luo Z.H."/>
            <person name="Li M."/>
        </authorList>
    </citation>
    <scope>NUCLEOTIDE SEQUENCE [LARGE SCALE GENOMIC DNA]</scope>
    <source>
        <strain evidence="2">SpSt-503</strain>
    </source>
</reference>
<protein>
    <recommendedName>
        <fullName evidence="1">DUF6671 domain-containing protein</fullName>
    </recommendedName>
</protein>
<dbReference type="EMBL" id="DSVL01000426">
    <property type="protein sequence ID" value="HFH30578.1"/>
    <property type="molecule type" value="Genomic_DNA"/>
</dbReference>
<proteinExistence type="predicted"/>
<sequence length="286" mass="32798">MYPNSVNFYFKASEIAFLTKHKKELIVAPILEPFLGTKIKAVSTYDTDLLGTFTREIKRVDTQLETARLKAQIAIEQSGLKYGIGSEGSFDLDPYMSIIPWNIEMLVFIDDIKKYEIIGMAEGPAKILNFTTNSFIELKEKALQIGFPEQHVILRAESENNDFIIKNITTFNELYRAYRKCVKKSSNGMVFIENDLRAYACPSRQEIIKLAAINLLMKMHSFCPSCNTPGFWVSDVEKGLPCEYCKLPTDVIKEQVYTCQKCGFKKLTERPDLKYAEQMYCNYCNP</sequence>
<gene>
    <name evidence="2" type="ORF">ENS59_13900</name>
</gene>
<organism evidence="2">
    <name type="scientific">Gracilinema caldarium</name>
    <dbReference type="NCBI Taxonomy" id="215591"/>
    <lineage>
        <taxon>Bacteria</taxon>
        <taxon>Pseudomonadati</taxon>
        <taxon>Spirochaetota</taxon>
        <taxon>Spirochaetia</taxon>
        <taxon>Spirochaetales</taxon>
        <taxon>Breznakiellaceae</taxon>
        <taxon>Gracilinema</taxon>
    </lineage>
</organism>